<comment type="caution">
    <text evidence="1">The sequence shown here is derived from an EMBL/GenBank/DDBJ whole genome shotgun (WGS) entry which is preliminary data.</text>
</comment>
<name>A0A0V1FUT5_TRIPS</name>
<proteinExistence type="predicted"/>
<organism evidence="1 2">
    <name type="scientific">Trichinella pseudospiralis</name>
    <name type="common">Parasitic roundworm</name>
    <dbReference type="NCBI Taxonomy" id="6337"/>
    <lineage>
        <taxon>Eukaryota</taxon>
        <taxon>Metazoa</taxon>
        <taxon>Ecdysozoa</taxon>
        <taxon>Nematoda</taxon>
        <taxon>Enoplea</taxon>
        <taxon>Dorylaimia</taxon>
        <taxon>Trichinellida</taxon>
        <taxon>Trichinellidae</taxon>
        <taxon>Trichinella</taxon>
    </lineage>
</organism>
<dbReference type="Proteomes" id="UP000054995">
    <property type="component" value="Unassembled WGS sequence"/>
</dbReference>
<dbReference type="AlphaFoldDB" id="A0A0V1FUT5"/>
<sequence length="74" mass="8232">MEALEKLFVHLFQDVQNNKCSTYKQLSNNSATSTARICAHRIHVGCSIAQTIWFKMGKLLPLAVGHGQNRGCKS</sequence>
<evidence type="ECO:0000313" key="2">
    <source>
        <dbReference type="Proteomes" id="UP000054995"/>
    </source>
</evidence>
<gene>
    <name evidence="1" type="ORF">T4D_15457</name>
</gene>
<protein>
    <submittedName>
        <fullName evidence="1">Uncharacterized protein</fullName>
    </submittedName>
</protein>
<reference evidence="1 2" key="1">
    <citation type="submission" date="2015-01" db="EMBL/GenBank/DDBJ databases">
        <title>Evolution of Trichinella species and genotypes.</title>
        <authorList>
            <person name="Korhonen P.K."/>
            <person name="Edoardo P."/>
            <person name="Giuseppe L.R."/>
            <person name="Gasser R.B."/>
        </authorList>
    </citation>
    <scope>NUCLEOTIDE SEQUENCE [LARGE SCALE GENOMIC DNA]</scope>
    <source>
        <strain evidence="1">ISS470</strain>
    </source>
</reference>
<accession>A0A0V1FUT5</accession>
<evidence type="ECO:0000313" key="1">
    <source>
        <dbReference type="EMBL" id="KRY89814.1"/>
    </source>
</evidence>
<dbReference type="EMBL" id="JYDT01000027">
    <property type="protein sequence ID" value="KRY89814.1"/>
    <property type="molecule type" value="Genomic_DNA"/>
</dbReference>
<keyword evidence="2" id="KW-1185">Reference proteome</keyword>